<gene>
    <name evidence="14" type="ORF">LS71_006745</name>
</gene>
<dbReference type="InterPro" id="IPR045886">
    <property type="entry name" value="ThiF/MoeB/HesA"/>
</dbReference>
<dbReference type="CDD" id="cd00757">
    <property type="entry name" value="ThiF_MoeB_HesA_family"/>
    <property type="match status" value="1"/>
</dbReference>
<sequence>MYNFTQEQLRRYARHFSLKECGFKGQEKIIESKVLVIGAGGLGSPVALYLAAAGVGEIGIIDDDSIDLSNLQRQILHTTQEIGTPKIESAHKKLSALNPHITITPYHTRLTASNALEIFARYDVIVDGVDNFATKFLINDACVLLEKPYSYGGILRFAGQSMSIKPKQSACYACVFNAPPPEGSVPNCAQAGVFGAVAGMLGTIQAAEVLKIITGIGTPLYNELLSFDALEMNFRKIALKQNPQCRVCGKNGITTLQDYTPTHCAML</sequence>
<comment type="catalytic activity">
    <reaction evidence="5">
        <text>[molybdopterin-synthase sulfur-carrier protein]-C-terminal Gly-Gly + ATP + H(+) = [molybdopterin-synthase sulfur-carrier protein]-C-terminal Gly-Gly-AMP + diphosphate</text>
        <dbReference type="Rhea" id="RHEA:43616"/>
        <dbReference type="Rhea" id="RHEA-COMP:12159"/>
        <dbReference type="Rhea" id="RHEA-COMP:12202"/>
        <dbReference type="ChEBI" id="CHEBI:15378"/>
        <dbReference type="ChEBI" id="CHEBI:30616"/>
        <dbReference type="ChEBI" id="CHEBI:33019"/>
        <dbReference type="ChEBI" id="CHEBI:90618"/>
        <dbReference type="ChEBI" id="CHEBI:90778"/>
        <dbReference type="EC" id="2.7.7.80"/>
    </reaction>
</comment>
<reference evidence="14 15" key="1">
    <citation type="journal article" date="2014" name="Genome Announc.">
        <title>Draft genome sequences of eight enterohepatic helicobacter species isolated from both laboratory and wild rodents.</title>
        <authorList>
            <person name="Sheh A."/>
            <person name="Shen Z."/>
            <person name="Fox J.G."/>
        </authorList>
    </citation>
    <scope>NUCLEOTIDE SEQUENCE [LARGE SCALE GENOMIC DNA]</scope>
    <source>
        <strain evidence="14 15">MIT 09-6949</strain>
    </source>
</reference>
<name>A0A4V6I2H1_9HELI</name>
<evidence type="ECO:0000313" key="15">
    <source>
        <dbReference type="Proteomes" id="UP000029733"/>
    </source>
</evidence>
<dbReference type="NCBIfam" id="NF004281">
    <property type="entry name" value="PRK05690.1"/>
    <property type="match status" value="1"/>
</dbReference>
<evidence type="ECO:0000256" key="6">
    <source>
        <dbReference type="ARBA" id="ARBA00055169"/>
    </source>
</evidence>
<dbReference type="InterPro" id="IPR035985">
    <property type="entry name" value="Ubiquitin-activating_enz"/>
</dbReference>
<comment type="similarity">
    <text evidence="1">Belongs to the HesA/MoeB/ThiF family.</text>
</comment>
<comment type="function">
    <text evidence="6">Catalyzes the adenylation by ATP of the carboxyl group of the C-terminal glycine of sulfur carrier protein MoaD.</text>
</comment>
<evidence type="ECO:0000256" key="3">
    <source>
        <dbReference type="ARBA" id="ARBA00022741"/>
    </source>
</evidence>
<comment type="subunit">
    <text evidence="7">Homodimer. Forms a stable heterotetrameric complex of 2 MoeB and 2 MoaD during adenylation of MoaD.</text>
</comment>
<dbReference type="InterPro" id="IPR000594">
    <property type="entry name" value="ThiF_NAD_FAD-bd"/>
</dbReference>
<evidence type="ECO:0000256" key="9">
    <source>
        <dbReference type="ARBA" id="ARBA00073635"/>
    </source>
</evidence>
<keyword evidence="3" id="KW-0547">Nucleotide-binding</keyword>
<evidence type="ECO:0000256" key="12">
    <source>
        <dbReference type="ARBA" id="ARBA00078531"/>
    </source>
</evidence>
<evidence type="ECO:0000256" key="7">
    <source>
        <dbReference type="ARBA" id="ARBA00063809"/>
    </source>
</evidence>
<dbReference type="STRING" id="1677920.LS71_08370"/>
<evidence type="ECO:0000256" key="5">
    <source>
        <dbReference type="ARBA" id="ARBA00052218"/>
    </source>
</evidence>
<dbReference type="EMBL" id="JRPR02000005">
    <property type="protein sequence ID" value="TLD96172.1"/>
    <property type="molecule type" value="Genomic_DNA"/>
</dbReference>
<dbReference type="GO" id="GO:0005524">
    <property type="term" value="F:ATP binding"/>
    <property type="evidence" value="ECO:0007669"/>
    <property type="project" value="UniProtKB-KW"/>
</dbReference>
<evidence type="ECO:0000259" key="13">
    <source>
        <dbReference type="Pfam" id="PF00899"/>
    </source>
</evidence>
<evidence type="ECO:0000256" key="4">
    <source>
        <dbReference type="ARBA" id="ARBA00022840"/>
    </source>
</evidence>
<dbReference type="GO" id="GO:0061605">
    <property type="term" value="F:molybdopterin-synthase adenylyltransferase activity"/>
    <property type="evidence" value="ECO:0007669"/>
    <property type="project" value="UniProtKB-EC"/>
</dbReference>
<dbReference type="Gene3D" id="3.40.50.720">
    <property type="entry name" value="NAD(P)-binding Rossmann-like Domain"/>
    <property type="match status" value="1"/>
</dbReference>
<dbReference type="RefSeq" id="WP_034356496.1">
    <property type="nucleotide sequence ID" value="NZ_JRPR02000005.1"/>
</dbReference>
<proteinExistence type="inferred from homology"/>
<dbReference type="PANTHER" id="PTHR10953">
    <property type="entry name" value="UBIQUITIN-ACTIVATING ENZYME E1"/>
    <property type="match status" value="1"/>
</dbReference>
<accession>A0A4V6I2H1</accession>
<dbReference type="AlphaFoldDB" id="A0A4V6I2H1"/>
<dbReference type="FunFam" id="3.40.50.720:FF:000033">
    <property type="entry name" value="Adenylyltransferase and sulfurtransferase MOCS3"/>
    <property type="match status" value="1"/>
</dbReference>
<keyword evidence="15" id="KW-1185">Reference proteome</keyword>
<evidence type="ECO:0000256" key="8">
    <source>
        <dbReference type="ARBA" id="ARBA00066884"/>
    </source>
</evidence>
<dbReference type="GO" id="GO:0008146">
    <property type="term" value="F:sulfotransferase activity"/>
    <property type="evidence" value="ECO:0007669"/>
    <property type="project" value="TreeGrafter"/>
</dbReference>
<dbReference type="SUPFAM" id="SSF69572">
    <property type="entry name" value="Activating enzymes of the ubiquitin-like proteins"/>
    <property type="match status" value="1"/>
</dbReference>
<comment type="caution">
    <text evidence="14">The sequence shown here is derived from an EMBL/GenBank/DDBJ whole genome shotgun (WGS) entry which is preliminary data.</text>
</comment>
<evidence type="ECO:0000256" key="11">
    <source>
        <dbReference type="ARBA" id="ARBA00075328"/>
    </source>
</evidence>
<dbReference type="GO" id="GO:0004792">
    <property type="term" value="F:thiosulfate-cyanide sulfurtransferase activity"/>
    <property type="evidence" value="ECO:0007669"/>
    <property type="project" value="TreeGrafter"/>
</dbReference>
<evidence type="ECO:0000256" key="1">
    <source>
        <dbReference type="ARBA" id="ARBA00009919"/>
    </source>
</evidence>
<protein>
    <recommendedName>
        <fullName evidence="9">Molybdopterin-synthase adenylyltransferase</fullName>
        <ecNumber evidence="8">2.7.7.80</ecNumber>
    </recommendedName>
    <alternativeName>
        <fullName evidence="12">MoaD protein adenylase</fullName>
    </alternativeName>
    <alternativeName>
        <fullName evidence="10">Molybdopterin-converting factor subunit 1 adenylase</fullName>
    </alternativeName>
    <alternativeName>
        <fullName evidence="11">Sulfur carrier protein MoaD adenylyltransferase</fullName>
    </alternativeName>
</protein>
<dbReference type="Pfam" id="PF00899">
    <property type="entry name" value="ThiF"/>
    <property type="match status" value="1"/>
</dbReference>
<dbReference type="PANTHER" id="PTHR10953:SF102">
    <property type="entry name" value="ADENYLYLTRANSFERASE AND SULFURTRANSFERASE MOCS3"/>
    <property type="match status" value="1"/>
</dbReference>
<evidence type="ECO:0000256" key="2">
    <source>
        <dbReference type="ARBA" id="ARBA00022679"/>
    </source>
</evidence>
<organism evidence="14 15">
    <name type="scientific">Helicobacter jaachi</name>
    <dbReference type="NCBI Taxonomy" id="1677920"/>
    <lineage>
        <taxon>Bacteria</taxon>
        <taxon>Pseudomonadati</taxon>
        <taxon>Campylobacterota</taxon>
        <taxon>Epsilonproteobacteria</taxon>
        <taxon>Campylobacterales</taxon>
        <taxon>Helicobacteraceae</taxon>
        <taxon>Helicobacter</taxon>
    </lineage>
</organism>
<keyword evidence="4" id="KW-0067">ATP-binding</keyword>
<evidence type="ECO:0000313" key="14">
    <source>
        <dbReference type="EMBL" id="TLD96172.1"/>
    </source>
</evidence>
<keyword evidence="2" id="KW-0808">Transferase</keyword>
<dbReference type="EC" id="2.7.7.80" evidence="8"/>
<dbReference type="OrthoDB" id="9804286at2"/>
<dbReference type="GO" id="GO:0008641">
    <property type="term" value="F:ubiquitin-like modifier activating enzyme activity"/>
    <property type="evidence" value="ECO:0007669"/>
    <property type="project" value="InterPro"/>
</dbReference>
<dbReference type="Proteomes" id="UP000029733">
    <property type="component" value="Unassembled WGS sequence"/>
</dbReference>
<dbReference type="GO" id="GO:0005829">
    <property type="term" value="C:cytosol"/>
    <property type="evidence" value="ECO:0007669"/>
    <property type="project" value="TreeGrafter"/>
</dbReference>
<feature type="domain" description="THIF-type NAD/FAD binding fold" evidence="13">
    <location>
        <begin position="12"/>
        <end position="247"/>
    </location>
</feature>
<evidence type="ECO:0000256" key="10">
    <source>
        <dbReference type="ARBA" id="ARBA00075110"/>
    </source>
</evidence>